<sequence length="51" mass="6020">METVKKTELDREWVALLLQAKKQGLSMEEVRSYLQKTYIPSNERIFKATSM</sequence>
<dbReference type="Proteomes" id="UP001139011">
    <property type="component" value="Unassembled WGS sequence"/>
</dbReference>
<feature type="domain" description="Sin" evidence="1">
    <location>
        <begin position="1"/>
        <end position="38"/>
    </location>
</feature>
<keyword evidence="3" id="KW-1185">Reference proteome</keyword>
<reference evidence="2" key="1">
    <citation type="submission" date="2021-09" db="EMBL/GenBank/DDBJ databases">
        <title>Genome analysis of Fictibacillus sp. KIGAM418 isolated from marine sediment.</title>
        <authorList>
            <person name="Seo M.-J."/>
            <person name="Cho E.-S."/>
            <person name="Hwang C.Y."/>
        </authorList>
    </citation>
    <scope>NUCLEOTIDE SEQUENCE</scope>
    <source>
        <strain evidence="2">KIGAM418</strain>
    </source>
</reference>
<dbReference type="PROSITE" id="PS51500">
    <property type="entry name" value="SIN"/>
    <property type="match status" value="1"/>
</dbReference>
<name>A0A9X1XCV9_9BACL</name>
<proteinExistence type="predicted"/>
<dbReference type="GO" id="GO:0006355">
    <property type="term" value="P:regulation of DNA-templated transcription"/>
    <property type="evidence" value="ECO:0007669"/>
    <property type="project" value="InterPro"/>
</dbReference>
<dbReference type="AlphaFoldDB" id="A0A9X1XCV9"/>
<gene>
    <name evidence="2" type="ORF">LCY76_17075</name>
</gene>
<evidence type="ECO:0000313" key="2">
    <source>
        <dbReference type="EMBL" id="MCK6258288.1"/>
    </source>
</evidence>
<accession>A0A9X1XCV9</accession>
<dbReference type="InterPro" id="IPR036281">
    <property type="entry name" value="SinR/SinI_dimer_dom_sf"/>
</dbReference>
<evidence type="ECO:0000313" key="3">
    <source>
        <dbReference type="Proteomes" id="UP001139011"/>
    </source>
</evidence>
<dbReference type="InterPro" id="IPR010981">
    <property type="entry name" value="SinR/SinI_dimer_dom"/>
</dbReference>
<dbReference type="RefSeq" id="WP_248253612.1">
    <property type="nucleotide sequence ID" value="NZ_JAIWJX010000002.1"/>
</dbReference>
<protein>
    <submittedName>
        <fullName evidence="2">Anti-repressor SinI family protein</fullName>
    </submittedName>
</protein>
<comment type="caution">
    <text evidence="2">The sequence shown here is derived from an EMBL/GenBank/DDBJ whole genome shotgun (WGS) entry which is preliminary data.</text>
</comment>
<dbReference type="EMBL" id="JAIWJX010000002">
    <property type="protein sequence ID" value="MCK6258288.1"/>
    <property type="molecule type" value="Genomic_DNA"/>
</dbReference>
<organism evidence="2 3">
    <name type="scientific">Fictibacillus marinisediminis</name>
    <dbReference type="NCBI Taxonomy" id="2878389"/>
    <lineage>
        <taxon>Bacteria</taxon>
        <taxon>Bacillati</taxon>
        <taxon>Bacillota</taxon>
        <taxon>Bacilli</taxon>
        <taxon>Bacillales</taxon>
        <taxon>Fictibacillaceae</taxon>
        <taxon>Fictibacillus</taxon>
    </lineage>
</organism>
<dbReference type="GO" id="GO:0046983">
    <property type="term" value="F:protein dimerization activity"/>
    <property type="evidence" value="ECO:0007669"/>
    <property type="project" value="InterPro"/>
</dbReference>
<evidence type="ECO:0000259" key="1">
    <source>
        <dbReference type="PROSITE" id="PS51500"/>
    </source>
</evidence>
<dbReference type="Pfam" id="PF08671">
    <property type="entry name" value="SinI"/>
    <property type="match status" value="1"/>
</dbReference>
<dbReference type="SUPFAM" id="SSF47406">
    <property type="entry name" value="SinR repressor dimerisation domain-like"/>
    <property type="match status" value="1"/>
</dbReference>